<proteinExistence type="predicted"/>
<evidence type="ECO:0000313" key="2">
    <source>
        <dbReference type="Proteomes" id="UP000826212"/>
    </source>
</evidence>
<sequence>MDYGAISLRMITKYYGKTYSTVTMCKRSYISHEGVSLLGISEAPER</sequence>
<keyword evidence="2" id="KW-1185">Reference proteome</keyword>
<protein>
    <submittedName>
        <fullName evidence="1">Uncharacterized protein</fullName>
    </submittedName>
</protein>
<accession>A0AC61NPF7</accession>
<reference evidence="1" key="1">
    <citation type="submission" date="2021-08" db="EMBL/GenBank/DDBJ databases">
        <title>Novel anaerobic bacterium isolated from sea squirt in East Sea, Republic of Korea.</title>
        <authorList>
            <person name="Nguyen T.H."/>
            <person name="Li Z."/>
            <person name="Lee Y.-J."/>
            <person name="Ko J."/>
            <person name="Kim S.-G."/>
        </authorList>
    </citation>
    <scope>NUCLEOTIDE SEQUENCE</scope>
    <source>
        <strain evidence="1">KCTC 25031</strain>
    </source>
</reference>
<evidence type="ECO:0000313" key="1">
    <source>
        <dbReference type="EMBL" id="QZE15842.1"/>
    </source>
</evidence>
<dbReference type="EMBL" id="CP081303">
    <property type="protein sequence ID" value="QZE15842.1"/>
    <property type="molecule type" value="Genomic_DNA"/>
</dbReference>
<organism evidence="1 2">
    <name type="scientific">Halosquirtibacter laminarini</name>
    <dbReference type="NCBI Taxonomy" id="3374600"/>
    <lineage>
        <taxon>Bacteria</taxon>
        <taxon>Pseudomonadati</taxon>
        <taxon>Bacteroidota</taxon>
        <taxon>Bacteroidia</taxon>
        <taxon>Marinilabiliales</taxon>
        <taxon>Prolixibacteraceae</taxon>
        <taxon>Halosquirtibacter</taxon>
    </lineage>
</organism>
<dbReference type="Proteomes" id="UP000826212">
    <property type="component" value="Chromosome"/>
</dbReference>
<gene>
    <name evidence="1" type="ORF">K4L44_08430</name>
</gene>
<name>A0AC61NPF7_9BACT</name>